<name>A0AAF1BFE3_9TREE</name>
<feature type="chain" id="PRO_5041979291" evidence="1">
    <location>
        <begin position="16"/>
        <end position="60"/>
    </location>
</feature>
<organism evidence="2 3">
    <name type="scientific">Vanrija pseudolonga</name>
    <dbReference type="NCBI Taxonomy" id="143232"/>
    <lineage>
        <taxon>Eukaryota</taxon>
        <taxon>Fungi</taxon>
        <taxon>Dikarya</taxon>
        <taxon>Basidiomycota</taxon>
        <taxon>Agaricomycotina</taxon>
        <taxon>Tremellomycetes</taxon>
        <taxon>Trichosporonales</taxon>
        <taxon>Trichosporonaceae</taxon>
        <taxon>Vanrija</taxon>
    </lineage>
</organism>
<evidence type="ECO:0000256" key="1">
    <source>
        <dbReference type="SAM" id="SignalP"/>
    </source>
</evidence>
<accession>A0AAF1BFE3</accession>
<dbReference type="EMBL" id="CP086714">
    <property type="protein sequence ID" value="WOO77337.1"/>
    <property type="molecule type" value="Genomic_DNA"/>
</dbReference>
<dbReference type="RefSeq" id="XP_062623369.1">
    <property type="nucleotide sequence ID" value="XM_062767385.1"/>
</dbReference>
<gene>
    <name evidence="2" type="ORF">LOC62_01G000927</name>
</gene>
<keyword evidence="3" id="KW-1185">Reference proteome</keyword>
<dbReference type="AlphaFoldDB" id="A0AAF1BFE3"/>
<dbReference type="GeneID" id="87804185"/>
<keyword evidence="1" id="KW-0732">Signal</keyword>
<reference evidence="2" key="1">
    <citation type="submission" date="2023-10" db="EMBL/GenBank/DDBJ databases">
        <authorList>
            <person name="Noh H."/>
        </authorList>
    </citation>
    <scope>NUCLEOTIDE SEQUENCE</scope>
    <source>
        <strain evidence="2">DUCC4014</strain>
    </source>
</reference>
<protein>
    <submittedName>
        <fullName evidence="2">Uncharacterized protein</fullName>
    </submittedName>
</protein>
<sequence length="60" mass="6338">MKPAVILLLVATALAMPIPKPDADAVAVAGPQTGWWHQNDGPLPLWKKIAAAEAEAEPEK</sequence>
<proteinExistence type="predicted"/>
<feature type="signal peptide" evidence="1">
    <location>
        <begin position="1"/>
        <end position="15"/>
    </location>
</feature>
<evidence type="ECO:0000313" key="2">
    <source>
        <dbReference type="EMBL" id="WOO77337.1"/>
    </source>
</evidence>
<dbReference type="Proteomes" id="UP000827549">
    <property type="component" value="Chromosome 1"/>
</dbReference>
<evidence type="ECO:0000313" key="3">
    <source>
        <dbReference type="Proteomes" id="UP000827549"/>
    </source>
</evidence>